<gene>
    <name evidence="4" type="ORF">CONLIGDRAFT_691574</name>
</gene>
<accession>A0A1J7IDE4</accession>
<evidence type="ECO:0000259" key="3">
    <source>
        <dbReference type="Pfam" id="PF12708"/>
    </source>
</evidence>
<feature type="compositionally biased region" description="Low complexity" evidence="1">
    <location>
        <begin position="437"/>
        <end position="449"/>
    </location>
</feature>
<dbReference type="Pfam" id="PF12708">
    <property type="entry name" value="Pect-lyase_RHGA_epim"/>
    <property type="match status" value="2"/>
</dbReference>
<feature type="compositionally biased region" description="Low complexity" evidence="1">
    <location>
        <begin position="1488"/>
        <end position="1500"/>
    </location>
</feature>
<dbReference type="InterPro" id="IPR011050">
    <property type="entry name" value="Pectin_lyase_fold/virulence"/>
</dbReference>
<dbReference type="GO" id="GO:0004650">
    <property type="term" value="F:polygalacturonase activity"/>
    <property type="evidence" value="ECO:0007669"/>
    <property type="project" value="InterPro"/>
</dbReference>
<sequence>MAALRRLAQCVLAFLFLFFHTVPVTGQLPQDYQPRAFQYNGHTSYSYYISLDGTQRQVIDLLDLVQPVTIYLVYNCYYMTEICKNAKNFLATTRGQNMHPASPHLDLLLPEGIATFSYDSNTGEDKGATKFRANARRDKSCPDSWKRTHTCPEWDQSKPWKNDGQWYTSSLDPGTTVNGIMNMYDPHTGFVTVPSWIRYTCEEFPAASWVEGGNGPTGGTPASTRCAAFGTKAEQNWQGFSHQQLALTLKAYAPPLGYVKKQSAIFFKWYFRDNIGGNGIAAEVITEMYDADEVPTYTSYEIYQQKRKRNLSNSTRSFKDELHDRLMAKAATGRAKRHLFHANNTESVVGGLGATDSPGSNANTQLNQRGSTRPGGQEQQGQMEHDILASRWSLDEGALDNSHRRRSAHEHHGHTRHAAARHSHLHVHDTARGHLSGRGNTTLTLNTTMSGGGNSTLDQARLIVAKAIAESAERNAARYANPARNMYRLKPGTVVGGTTVQRRRDGHKRQTDATPPQLLEITDEIAQAAALVAEVEAAAAAMQGVAAGIGNFTRRQSTGGTFWMQSLARSGTVPWGDDPSYVVFRNVRDYGAVGNGVTDDTAAIKRALTDGKRCGEKCNGSTVKNAIVYFPPGTYLVSTPIPLPFGTQVIGDANSRPVILAAPSFVGLGVLSVDEYTGGSTGSDGLDQEWFINTANFYRQLRNLVIDVRGTDPSQKVACLHYQVAQATSTQNLQLLAGAAQTGIFAENGSGGHISDITFTGGAFGIYGGAQQFTAQRLRFDGCAVGVQLIWDWGWVWKSVVMNNVGVGFKLMPDPGQTGNIGSATIMDSMFTSVTTVVQIAPPSQAVRSGSTGLVLENVVLSGVSAGVADTSGAILLAGTVGRVDHWALGPIYSGAGTRSFSMGGKVGSYLRAQQLIQSDGSYFERAKPQYEARPVGDFVHVKDFGAKGDGVTDDTAAFQQALGASQGRILFVDAGSYILTSTLTVPVNSRIVGETWSQLVAYGSYFQDASNPKVLLKVGEQGQIGEVELQDLIITTKGATAGAILIEWNIKASSPGAAGMWDVHVRVGGAKGTDLTPAECPAITNGINPHCSAASLMMHITPAASGYFENMWLWGSDHMVDDPDLTDPSNPMVQNSVYVARGFLIESTHATWLYGTASEHAVFYQYNFNKASNIFAGMIQTESPYYQPTPSPPAPFNQQVGLMPGDPSYSCPATGTNEFSGCDESWALIIRGSSNILIAAAGLYSWFSTYSQDCIDGQLCQKALGLFDQNAASVRIENLVTIGAKYMAVMNGVGVKAADNLNVGAHPFWSQLSVLDVTSNAAQYNDLIWIDPEVWNMQQPQFTCIPPCHVQLPPWTSATMTINYPLLTVSTGTWKSTITKPPLTVTEWRFQPATITAAPNNKRQPFGDFFPVPAATTTWPAVTYLGPNGAPSTVSPTVAFPTPPASIGPNAPAPRRGSWPANPMRAIAGTVNSPVVDECSFPDDKCPQQSTQGQQGTSPNPGDTLRFGLFTGNDPDDDYDENWAEASIACPTKQPVATSTPAPAPAGPQPSPLAVAHPWENKVDCYNGGQKAQHHQVLDDIWADFCGQIGERALYWYDRPVDQDYNFGTTYNTDNSGISVVVWFKLYKRCTWSFTMDECKRYLGLPVDACNCGGVNGKQGGIVSNNCLSVRVDPNTKYR</sequence>
<evidence type="ECO:0000256" key="1">
    <source>
        <dbReference type="SAM" id="MobiDB-lite"/>
    </source>
</evidence>
<keyword evidence="2" id="KW-0732">Signal</keyword>
<evidence type="ECO:0000313" key="4">
    <source>
        <dbReference type="EMBL" id="OIW25494.1"/>
    </source>
</evidence>
<evidence type="ECO:0000256" key="2">
    <source>
        <dbReference type="SAM" id="SignalP"/>
    </source>
</evidence>
<feature type="domain" description="Rhamnogalacturonase A/B/Epimerase-like pectate lyase" evidence="3">
    <location>
        <begin position="939"/>
        <end position="996"/>
    </location>
</feature>
<keyword evidence="5" id="KW-1185">Reference proteome</keyword>
<dbReference type="GO" id="GO:0016829">
    <property type="term" value="F:lyase activity"/>
    <property type="evidence" value="ECO:0007669"/>
    <property type="project" value="UniProtKB-KW"/>
</dbReference>
<feature type="region of interest" description="Disordered" evidence="1">
    <location>
        <begin position="1481"/>
        <end position="1506"/>
    </location>
</feature>
<name>A0A1J7IDE4_9PEZI</name>
<feature type="chain" id="PRO_5011955838" evidence="2">
    <location>
        <begin position="27"/>
        <end position="1680"/>
    </location>
</feature>
<dbReference type="InterPro" id="IPR012334">
    <property type="entry name" value="Pectin_lyas_fold"/>
</dbReference>
<dbReference type="OrthoDB" id="1046782at2759"/>
<reference evidence="4 5" key="1">
    <citation type="submission" date="2016-10" db="EMBL/GenBank/DDBJ databases">
        <title>Draft genome sequence of Coniochaeta ligniaria NRRL30616, a lignocellulolytic fungus for bioabatement of inhibitors in plant biomass hydrolysates.</title>
        <authorList>
            <consortium name="DOE Joint Genome Institute"/>
            <person name="Jimenez D.J."/>
            <person name="Hector R.E."/>
            <person name="Riley R."/>
            <person name="Sun H."/>
            <person name="Grigoriev I.V."/>
            <person name="Van Elsas J.D."/>
            <person name="Nichols N.N."/>
        </authorList>
    </citation>
    <scope>NUCLEOTIDE SEQUENCE [LARGE SCALE GENOMIC DNA]</scope>
    <source>
        <strain evidence="4 5">NRRL 30616</strain>
    </source>
</reference>
<organism evidence="4 5">
    <name type="scientific">Coniochaeta ligniaria NRRL 30616</name>
    <dbReference type="NCBI Taxonomy" id="1408157"/>
    <lineage>
        <taxon>Eukaryota</taxon>
        <taxon>Fungi</taxon>
        <taxon>Dikarya</taxon>
        <taxon>Ascomycota</taxon>
        <taxon>Pezizomycotina</taxon>
        <taxon>Sordariomycetes</taxon>
        <taxon>Sordariomycetidae</taxon>
        <taxon>Coniochaetales</taxon>
        <taxon>Coniochaetaceae</taxon>
        <taxon>Coniochaeta</taxon>
    </lineage>
</organism>
<dbReference type="InterPro" id="IPR024535">
    <property type="entry name" value="RHGA/B-epi-like_pectate_lyase"/>
</dbReference>
<feature type="compositionally biased region" description="Basic residues" evidence="1">
    <location>
        <begin position="403"/>
        <end position="425"/>
    </location>
</feature>
<dbReference type="InterPro" id="IPR039279">
    <property type="entry name" value="QRT3-like"/>
</dbReference>
<dbReference type="Gene3D" id="2.160.20.10">
    <property type="entry name" value="Single-stranded right-handed beta-helix, Pectin lyase-like"/>
    <property type="match status" value="2"/>
</dbReference>
<feature type="domain" description="Rhamnogalacturonase A/B/Epimerase-like pectate lyase" evidence="3">
    <location>
        <begin position="584"/>
        <end position="809"/>
    </location>
</feature>
<dbReference type="PANTHER" id="PTHR33928">
    <property type="entry name" value="POLYGALACTURONASE QRT3"/>
    <property type="match status" value="1"/>
</dbReference>
<dbReference type="CDD" id="cd23668">
    <property type="entry name" value="GH55_beta13glucanase-like"/>
    <property type="match status" value="1"/>
</dbReference>
<keyword evidence="4" id="KW-0456">Lyase</keyword>
<dbReference type="PANTHER" id="PTHR33928:SF2">
    <property type="entry name" value="PECTATE LYASE SUPERFAMILY PROTEIN DOMAIN-CONTAINING PROTEIN-RELATED"/>
    <property type="match status" value="1"/>
</dbReference>
<feature type="signal peptide" evidence="2">
    <location>
        <begin position="1"/>
        <end position="26"/>
    </location>
</feature>
<feature type="region of interest" description="Disordered" evidence="1">
    <location>
        <begin position="400"/>
        <end position="454"/>
    </location>
</feature>
<dbReference type="InParanoid" id="A0A1J7IDE4"/>
<dbReference type="SUPFAM" id="SSF51126">
    <property type="entry name" value="Pectin lyase-like"/>
    <property type="match status" value="2"/>
</dbReference>
<dbReference type="STRING" id="1408157.A0A1J7IDE4"/>
<evidence type="ECO:0000313" key="5">
    <source>
        <dbReference type="Proteomes" id="UP000182658"/>
    </source>
</evidence>
<dbReference type="FunFam" id="2.160.20.10:FF:000043">
    <property type="entry name" value="Exo-beta-1,3-glucanase, putative"/>
    <property type="match status" value="1"/>
</dbReference>
<protein>
    <submittedName>
        <fullName evidence="4">Pectin lyase-like protein</fullName>
    </submittedName>
</protein>
<proteinExistence type="predicted"/>
<dbReference type="Proteomes" id="UP000182658">
    <property type="component" value="Unassembled WGS sequence"/>
</dbReference>
<dbReference type="EMBL" id="KV875102">
    <property type="protein sequence ID" value="OIW25494.1"/>
    <property type="molecule type" value="Genomic_DNA"/>
</dbReference>
<feature type="compositionally biased region" description="Polar residues" evidence="1">
    <location>
        <begin position="357"/>
        <end position="371"/>
    </location>
</feature>
<feature type="region of interest" description="Disordered" evidence="1">
    <location>
        <begin position="349"/>
        <end position="383"/>
    </location>
</feature>